<evidence type="ECO:0000256" key="4">
    <source>
        <dbReference type="ARBA" id="ARBA00023285"/>
    </source>
</evidence>
<gene>
    <name evidence="6" type="ORF">UFOVP3_24</name>
</gene>
<proteinExistence type="predicted"/>
<name>A0A6J5T7A8_9CAUD</name>
<evidence type="ECO:0000256" key="3">
    <source>
        <dbReference type="ARBA" id="ARBA00023002"/>
    </source>
</evidence>
<evidence type="ECO:0000256" key="1">
    <source>
        <dbReference type="ARBA" id="ARBA00001922"/>
    </source>
</evidence>
<dbReference type="GO" id="GO:0004748">
    <property type="term" value="F:ribonucleoside-diphosphate reductase activity, thioredoxin disulfide as acceptor"/>
    <property type="evidence" value="ECO:0007669"/>
    <property type="project" value="TreeGrafter"/>
</dbReference>
<organism evidence="6">
    <name type="scientific">uncultured Caudovirales phage</name>
    <dbReference type="NCBI Taxonomy" id="2100421"/>
    <lineage>
        <taxon>Viruses</taxon>
        <taxon>Duplodnaviria</taxon>
        <taxon>Heunggongvirae</taxon>
        <taxon>Uroviricota</taxon>
        <taxon>Caudoviricetes</taxon>
        <taxon>Peduoviridae</taxon>
        <taxon>Maltschvirus</taxon>
        <taxon>Maltschvirus maltsch</taxon>
    </lineage>
</organism>
<dbReference type="InterPro" id="IPR054158">
    <property type="entry name" value="RNR-II_ins_dom"/>
</dbReference>
<dbReference type="EMBL" id="LR797814">
    <property type="protein sequence ID" value="CAB4240527.1"/>
    <property type="molecule type" value="Genomic_DNA"/>
</dbReference>
<comment type="cofactor">
    <cofactor evidence="1">
        <name>adenosylcob(III)alamin</name>
        <dbReference type="ChEBI" id="CHEBI:18408"/>
    </cofactor>
</comment>
<keyword evidence="2" id="KW-0846">Cobalamin</keyword>
<evidence type="ECO:0000259" key="5">
    <source>
        <dbReference type="Pfam" id="PF21995"/>
    </source>
</evidence>
<dbReference type="Gene3D" id="3.30.1620.10">
    <property type="entry name" value="b-12 dependent (class ii) ribonucleotide reductase, Chain A, Domain 2"/>
    <property type="match status" value="1"/>
</dbReference>
<evidence type="ECO:0000256" key="2">
    <source>
        <dbReference type="ARBA" id="ARBA00022628"/>
    </source>
</evidence>
<accession>A0A6J5T7A8</accession>
<sequence length="662" mass="74031">MSNYLPTDYQSFIATSRYARWIDSENRRENWGETVGRYLANVVKPVLQNVSIHNNMDYTKIIPETEGDIEQAILGLEVMPSMRGLMTAGPALERDNTAAYNCAYLAVDDPKAFDEAMFILLCGTGVGFSVERQYVSKLPDVPEKMFKSEDTIIVADSKEGWAKALRKVIAYLYSGEIPNWDVSKVRPAGAKLKTFGGRASGPAPLVELFNFAVNMFVNAKGRKLSSMECHDLMCKIGEVVVVGGVRRSAMISLSNLSDDRMRHAKSGQWWEKNGQRALANNSVAYTEKPDMETFLREWTSLVESKSGERGIFSRQASKKQAAKNGRRNPDFDFGTNPCSEIILRPNQFCNLTEVVIRATDTLADLKRKVRIAAILGTIQSTYTHFPYLRKVWKDNTEEERLLGVSLTGIMDNAAMSGGIDTNAGIAQWFCGNEEMSLEQVLEELKNVAIDTNAEFSKRLGVPASVAITCVKPSGTVSQLVDSASGIHARHSPYYIRTVRGDNKDPLTQFMKDQGIPSEPDVMKPDATTVFSFPQKSPEGAVTRNDMTALEQLGLWLTYQRHWCEHKPSVTITVRDHEWMEVGAWVYKHFDEVSGVSFLPHSDHSYQQAPYQECSEREYKDALELMPQKIDWSKLSDYETEDTSKGTSTFACSGGSCEIVDLT</sequence>
<dbReference type="GO" id="GO:0031419">
    <property type="term" value="F:cobalamin binding"/>
    <property type="evidence" value="ECO:0007669"/>
    <property type="project" value="UniProtKB-KW"/>
</dbReference>
<reference evidence="6" key="1">
    <citation type="submission" date="2020-05" db="EMBL/GenBank/DDBJ databases">
        <authorList>
            <person name="Chiriac C."/>
            <person name="Salcher M."/>
            <person name="Ghai R."/>
            <person name="Kavagutti S V."/>
        </authorList>
    </citation>
    <scope>NUCLEOTIDE SEQUENCE</scope>
</reference>
<feature type="domain" description="B12-dependent ribonucleotide reductase insertion" evidence="5">
    <location>
        <begin position="154"/>
        <end position="214"/>
    </location>
</feature>
<dbReference type="Gene3D" id="3.90.1390.10">
    <property type="entry name" value="b-12 dependent (class ii) ribonucleotide reductase, chain A, domain 3"/>
    <property type="match status" value="1"/>
</dbReference>
<dbReference type="PANTHER" id="PTHR43371">
    <property type="entry name" value="VITAMIN B12-DEPENDENT RIBONUCLEOTIDE REDUCTASE"/>
    <property type="match status" value="1"/>
</dbReference>
<dbReference type="SUPFAM" id="SSF51998">
    <property type="entry name" value="PFL-like glycyl radical enzymes"/>
    <property type="match status" value="1"/>
</dbReference>
<evidence type="ECO:0000313" key="6">
    <source>
        <dbReference type="EMBL" id="CAB4240527.1"/>
    </source>
</evidence>
<dbReference type="Pfam" id="PF21995">
    <property type="entry name" value="RNR-II_ins_dom"/>
    <property type="match status" value="1"/>
</dbReference>
<dbReference type="Gene3D" id="3.20.70.20">
    <property type="match status" value="2"/>
</dbReference>
<protein>
    <submittedName>
        <fullName evidence="6">RTPR, ribonucleoside-triphosphate reductase, adenosylcobalamin-dependent</fullName>
    </submittedName>
</protein>
<dbReference type="InterPro" id="IPR050862">
    <property type="entry name" value="RdRp_reductase_class-2"/>
</dbReference>
<keyword evidence="4" id="KW-0170">Cobalt</keyword>
<keyword evidence="3" id="KW-0560">Oxidoreductase</keyword>
<dbReference type="PANTHER" id="PTHR43371:SF1">
    <property type="entry name" value="RIBONUCLEOSIDE-DIPHOSPHATE REDUCTASE"/>
    <property type="match status" value="1"/>
</dbReference>